<name>A0A5M6BRE9_9TREE</name>
<feature type="compositionally biased region" description="Basic and acidic residues" evidence="1">
    <location>
        <begin position="162"/>
        <end position="176"/>
    </location>
</feature>
<dbReference type="Proteomes" id="UP000322225">
    <property type="component" value="Chromosome 3"/>
</dbReference>
<keyword evidence="3" id="KW-1185">Reference proteome</keyword>
<feature type="region of interest" description="Disordered" evidence="1">
    <location>
        <begin position="103"/>
        <end position="132"/>
    </location>
</feature>
<dbReference type="EMBL" id="CP144053">
    <property type="protein sequence ID" value="WWD17417.1"/>
    <property type="molecule type" value="Genomic_DNA"/>
</dbReference>
<gene>
    <name evidence="2" type="ORF">CI109_101858</name>
</gene>
<sequence length="382" mass="42508">MPPRYPPPHHYNPAKRPYRSDPSRPGQSSSTTTPIIPPSAYIQAYEAQLIYDQDDLAQEVTQKDGRRGLGLIQYAGEVEDEGGMSVRGEIWADRHDILHLLPSIPSTSQQREYGRSPSPTPSSSSSWSSLPSDLEETFNLSDAEDIEKYESEKKKRWIEGLREARLREREREDGESSKGNGDGSGEGGGSDEEPPPAILQLITHTARAILSSPNPSVLELRILTNHATDDRFSFLRPNGRYRSVWEKAKAEYKRKKEEERADQERKKGLGGLGDYASDSDEDEEEEDEGTPGEPEGETPPPPPPLPPLPLDGDDGGDGVDGPPPPPSGGPQTGKEETEKSDGQSERQAQGQNDTVVDHDEEEKKRLRRLRAEEWKRKRTAME</sequence>
<feature type="compositionally biased region" description="Pro residues" evidence="1">
    <location>
        <begin position="1"/>
        <end position="10"/>
    </location>
</feature>
<feature type="compositionally biased region" description="Low complexity" evidence="1">
    <location>
        <begin position="121"/>
        <end position="132"/>
    </location>
</feature>
<dbReference type="OrthoDB" id="2552978at2759"/>
<evidence type="ECO:0000313" key="3">
    <source>
        <dbReference type="Proteomes" id="UP000322225"/>
    </source>
</evidence>
<feature type="region of interest" description="Disordered" evidence="1">
    <location>
        <begin position="162"/>
        <end position="199"/>
    </location>
</feature>
<feature type="compositionally biased region" description="Basic and acidic residues" evidence="1">
    <location>
        <begin position="243"/>
        <end position="267"/>
    </location>
</feature>
<feature type="region of interest" description="Disordered" evidence="1">
    <location>
        <begin position="1"/>
        <end position="38"/>
    </location>
</feature>
<feature type="compositionally biased region" description="Polar residues" evidence="1">
    <location>
        <begin position="345"/>
        <end position="354"/>
    </location>
</feature>
<organism evidence="2 3">
    <name type="scientific">Kwoniella shandongensis</name>
    <dbReference type="NCBI Taxonomy" id="1734106"/>
    <lineage>
        <taxon>Eukaryota</taxon>
        <taxon>Fungi</taxon>
        <taxon>Dikarya</taxon>
        <taxon>Basidiomycota</taxon>
        <taxon>Agaricomycotina</taxon>
        <taxon>Tremellomycetes</taxon>
        <taxon>Tremellales</taxon>
        <taxon>Cryptococcaceae</taxon>
        <taxon>Kwoniella</taxon>
    </lineage>
</organism>
<reference evidence="2" key="1">
    <citation type="submission" date="2017-08" db="EMBL/GenBank/DDBJ databases">
        <authorList>
            <person name="Cuomo C."/>
            <person name="Billmyre B."/>
            <person name="Heitman J."/>
        </authorList>
    </citation>
    <scope>NUCLEOTIDE SEQUENCE</scope>
    <source>
        <strain evidence="2">CBS 12478</strain>
    </source>
</reference>
<dbReference type="GeneID" id="43592329"/>
<feature type="compositionally biased region" description="Pro residues" evidence="1">
    <location>
        <begin position="297"/>
        <end position="309"/>
    </location>
</feature>
<feature type="compositionally biased region" description="Acidic residues" evidence="1">
    <location>
        <begin position="277"/>
        <end position="296"/>
    </location>
</feature>
<evidence type="ECO:0000313" key="2">
    <source>
        <dbReference type="EMBL" id="WWD17417.1"/>
    </source>
</evidence>
<dbReference type="AlphaFoldDB" id="A0A5M6BRE9"/>
<dbReference type="RefSeq" id="XP_031857580.1">
    <property type="nucleotide sequence ID" value="XM_032008157.1"/>
</dbReference>
<feature type="compositionally biased region" description="Basic and acidic residues" evidence="1">
    <location>
        <begin position="355"/>
        <end position="382"/>
    </location>
</feature>
<evidence type="ECO:0000256" key="1">
    <source>
        <dbReference type="SAM" id="MobiDB-lite"/>
    </source>
</evidence>
<dbReference type="KEGG" id="ksn:43592329"/>
<accession>A0A5M6BRE9</accession>
<reference evidence="2" key="2">
    <citation type="submission" date="2024-01" db="EMBL/GenBank/DDBJ databases">
        <title>Comparative genomics of Cryptococcus and Kwoniella reveals pathogenesis evolution and contrasting modes of karyotype evolution via chromosome fusion or intercentromeric recombination.</title>
        <authorList>
            <person name="Coelho M.A."/>
            <person name="David-Palma M."/>
            <person name="Shea T."/>
            <person name="Bowers K."/>
            <person name="McGinley-Smith S."/>
            <person name="Mohammad A.W."/>
            <person name="Gnirke A."/>
            <person name="Yurkov A.M."/>
            <person name="Nowrousian M."/>
            <person name="Sun S."/>
            <person name="Cuomo C.A."/>
            <person name="Heitman J."/>
        </authorList>
    </citation>
    <scope>NUCLEOTIDE SEQUENCE</scope>
    <source>
        <strain evidence="2">CBS 12478</strain>
    </source>
</reference>
<protein>
    <submittedName>
        <fullName evidence="2">Uncharacterized protein</fullName>
    </submittedName>
</protein>
<proteinExistence type="predicted"/>
<feature type="region of interest" description="Disordered" evidence="1">
    <location>
        <begin position="225"/>
        <end position="382"/>
    </location>
</feature>
<feature type="compositionally biased region" description="Basic and acidic residues" evidence="1">
    <location>
        <begin position="333"/>
        <end position="344"/>
    </location>
</feature>